<evidence type="ECO:0000313" key="4">
    <source>
        <dbReference type="Proteomes" id="UP001457282"/>
    </source>
</evidence>
<feature type="transmembrane region" description="Helical" evidence="2">
    <location>
        <begin position="67"/>
        <end position="94"/>
    </location>
</feature>
<gene>
    <name evidence="3" type="ORF">M0R45_027411</name>
</gene>
<feature type="transmembrane region" description="Helical" evidence="2">
    <location>
        <begin position="184"/>
        <end position="209"/>
    </location>
</feature>
<name>A0AAW1X164_RUBAR</name>
<organism evidence="3 4">
    <name type="scientific">Rubus argutus</name>
    <name type="common">Southern blackberry</name>
    <dbReference type="NCBI Taxonomy" id="59490"/>
    <lineage>
        <taxon>Eukaryota</taxon>
        <taxon>Viridiplantae</taxon>
        <taxon>Streptophyta</taxon>
        <taxon>Embryophyta</taxon>
        <taxon>Tracheophyta</taxon>
        <taxon>Spermatophyta</taxon>
        <taxon>Magnoliopsida</taxon>
        <taxon>eudicotyledons</taxon>
        <taxon>Gunneridae</taxon>
        <taxon>Pentapetalae</taxon>
        <taxon>rosids</taxon>
        <taxon>fabids</taxon>
        <taxon>Rosales</taxon>
        <taxon>Rosaceae</taxon>
        <taxon>Rosoideae</taxon>
        <taxon>Rosoideae incertae sedis</taxon>
        <taxon>Rubus</taxon>
    </lineage>
</organism>
<sequence length="297" mass="31993">MREGEDDPQTLLISHHQEHGGLIECTWSESKKLWQVAAPSIFSRLAMFSVTVVTQSFAGHLSDLELAAISIATTVIIAITFGFMLGMASALETLCGQAYGAKQYHMLGTYMQRSWVVLFPLRGVALPPFCVRYAIVEAHGTAGACGGADWFGGSVVDSISLELPISADIAEILAEPAKDGNMDWFFGSSFVGLWDFFKLSLASGFMLLLENFYFRSLVIVSGYLHNTEIAVDALSICMSIYAWESMIPLGFLAAVGVRVANELGASNAKGARFATTVSVMTFPSSGTSILVNNNNLS</sequence>
<protein>
    <submittedName>
        <fullName evidence="3">Uncharacterized protein</fullName>
    </submittedName>
</protein>
<dbReference type="AlphaFoldDB" id="A0AAW1X164"/>
<feature type="transmembrane region" description="Helical" evidence="2">
    <location>
        <begin position="41"/>
        <end position="61"/>
    </location>
</feature>
<dbReference type="InterPro" id="IPR002528">
    <property type="entry name" value="MATE_fam"/>
</dbReference>
<feature type="transmembrane region" description="Helical" evidence="2">
    <location>
        <begin position="115"/>
        <end position="135"/>
    </location>
</feature>
<dbReference type="GO" id="GO:0042910">
    <property type="term" value="F:xenobiotic transmembrane transporter activity"/>
    <property type="evidence" value="ECO:0007669"/>
    <property type="project" value="InterPro"/>
</dbReference>
<keyword evidence="2" id="KW-1133">Transmembrane helix</keyword>
<keyword evidence="2" id="KW-0472">Membrane</keyword>
<comment type="caution">
    <text evidence="3">The sequence shown here is derived from an EMBL/GenBank/DDBJ whole genome shotgun (WGS) entry which is preliminary data.</text>
</comment>
<proteinExistence type="inferred from homology"/>
<comment type="similarity">
    <text evidence="1">Belongs to the multi antimicrobial extrusion (MATE) (TC 2.A.66.1) family.</text>
</comment>
<dbReference type="GO" id="GO:0016020">
    <property type="term" value="C:membrane"/>
    <property type="evidence" value="ECO:0007669"/>
    <property type="project" value="InterPro"/>
</dbReference>
<dbReference type="GO" id="GO:0015297">
    <property type="term" value="F:antiporter activity"/>
    <property type="evidence" value="ECO:0007669"/>
    <property type="project" value="InterPro"/>
</dbReference>
<evidence type="ECO:0000256" key="2">
    <source>
        <dbReference type="SAM" id="Phobius"/>
    </source>
</evidence>
<dbReference type="EMBL" id="JBEDUW010000005">
    <property type="protein sequence ID" value="KAK9930372.1"/>
    <property type="molecule type" value="Genomic_DNA"/>
</dbReference>
<keyword evidence="4" id="KW-1185">Reference proteome</keyword>
<dbReference type="PANTHER" id="PTHR11206">
    <property type="entry name" value="MULTIDRUG RESISTANCE PROTEIN"/>
    <property type="match status" value="1"/>
</dbReference>
<evidence type="ECO:0000256" key="1">
    <source>
        <dbReference type="ARBA" id="ARBA00010199"/>
    </source>
</evidence>
<dbReference type="Proteomes" id="UP001457282">
    <property type="component" value="Unassembled WGS sequence"/>
</dbReference>
<dbReference type="Pfam" id="PF01554">
    <property type="entry name" value="MatE"/>
    <property type="match status" value="2"/>
</dbReference>
<keyword evidence="2" id="KW-0812">Transmembrane</keyword>
<reference evidence="3 4" key="1">
    <citation type="journal article" date="2023" name="G3 (Bethesda)">
        <title>A chromosome-length genome assembly and annotation of blackberry (Rubus argutus, cv. 'Hillquist').</title>
        <authorList>
            <person name="Bruna T."/>
            <person name="Aryal R."/>
            <person name="Dudchenko O."/>
            <person name="Sargent D.J."/>
            <person name="Mead D."/>
            <person name="Buti M."/>
            <person name="Cavallini A."/>
            <person name="Hytonen T."/>
            <person name="Andres J."/>
            <person name="Pham M."/>
            <person name="Weisz D."/>
            <person name="Mascagni F."/>
            <person name="Usai G."/>
            <person name="Natali L."/>
            <person name="Bassil N."/>
            <person name="Fernandez G.E."/>
            <person name="Lomsadze A."/>
            <person name="Armour M."/>
            <person name="Olukolu B."/>
            <person name="Poorten T."/>
            <person name="Britton C."/>
            <person name="Davik J."/>
            <person name="Ashrafi H."/>
            <person name="Aiden E.L."/>
            <person name="Borodovsky M."/>
            <person name="Worthington M."/>
        </authorList>
    </citation>
    <scope>NUCLEOTIDE SEQUENCE [LARGE SCALE GENOMIC DNA]</scope>
    <source>
        <strain evidence="3">PI 553951</strain>
    </source>
</reference>
<accession>A0AAW1X164</accession>
<evidence type="ECO:0000313" key="3">
    <source>
        <dbReference type="EMBL" id="KAK9930372.1"/>
    </source>
</evidence>